<dbReference type="Proteomes" id="UP000516373">
    <property type="component" value="Chromosome"/>
</dbReference>
<dbReference type="PANTHER" id="PTHR43283:SF18">
    <property type="match status" value="1"/>
</dbReference>
<feature type="domain" description="Beta-lactamase-related" evidence="1">
    <location>
        <begin position="20"/>
        <end position="318"/>
    </location>
</feature>
<keyword evidence="2" id="KW-0378">Hydrolase</keyword>
<evidence type="ECO:0000313" key="3">
    <source>
        <dbReference type="Proteomes" id="UP000516373"/>
    </source>
</evidence>
<evidence type="ECO:0000259" key="1">
    <source>
        <dbReference type="Pfam" id="PF00144"/>
    </source>
</evidence>
<sequence length="427" mass="44507">MRTRPHLTALDTVLERAALGHAVAGASVCLIDSTTNCASIGVERVGTQAPVGPHTLFPLGSVTKIVVATVVCRLVAEGRLALDAPVAALVPELHTLGARGAAITTRMLLSHTSGLADAWDASASLTELLGTSRGTAAAAAPGEGFSYSNTGYVVLGRLVEKLTGLSWVEAVQRAVLRPAGISSAVFTAPADAAAGHVLGDDGTLVAGDLWPSVSPLFGPAGATLHATAADTARLVLACATGRTQDGRELLPRWMVDEMLRLHAPIPGTPLHFRGWGLGWALPVAGPSRSVQHIGGTSAFVHVEADRGIALAVLTNFPEGWAFGVDVLCEALGYDRPALPSGPGPGDTDRYVGEYASPAFGVTVRAARDGRLLITSPLTGRETDLHHQQGDCFRADFGALETEVNFMDFDHGRAGRLHTALRMLRRVS</sequence>
<dbReference type="RefSeq" id="WP_190896786.1">
    <property type="nucleotide sequence ID" value="NZ_AP023439.1"/>
</dbReference>
<dbReference type="EMBL" id="AP023439">
    <property type="protein sequence ID" value="BCL18839.1"/>
    <property type="molecule type" value="Genomic_DNA"/>
</dbReference>
<protein>
    <submittedName>
        <fullName evidence="2">Serine hydrolase</fullName>
    </submittedName>
</protein>
<dbReference type="Gene3D" id="2.40.128.600">
    <property type="match status" value="1"/>
</dbReference>
<evidence type="ECO:0000313" key="2">
    <source>
        <dbReference type="EMBL" id="BCL18839.1"/>
    </source>
</evidence>
<dbReference type="SUPFAM" id="SSF56601">
    <property type="entry name" value="beta-lactamase/transpeptidase-like"/>
    <property type="match status" value="1"/>
</dbReference>
<dbReference type="InterPro" id="IPR012338">
    <property type="entry name" value="Beta-lactam/transpept-like"/>
</dbReference>
<organism evidence="2 3">
    <name type="scientific">Streptomyces tuirus</name>
    <dbReference type="NCBI Taxonomy" id="68278"/>
    <lineage>
        <taxon>Bacteria</taxon>
        <taxon>Bacillati</taxon>
        <taxon>Actinomycetota</taxon>
        <taxon>Actinomycetes</taxon>
        <taxon>Kitasatosporales</taxon>
        <taxon>Streptomycetaceae</taxon>
        <taxon>Streptomyces</taxon>
    </lineage>
</organism>
<proteinExistence type="predicted"/>
<dbReference type="InterPro" id="IPR001466">
    <property type="entry name" value="Beta-lactam-related"/>
</dbReference>
<reference evidence="2 3" key="1">
    <citation type="journal article" date="2014" name="Int. J. Syst. Evol. Microbiol.">
        <title>Complete genome sequence of Corynebacterium casei LMG S-19264T (=DSM 44701T), isolated from a smear-ripened cheese.</title>
        <authorList>
            <consortium name="US DOE Joint Genome Institute (JGI-PGF)"/>
            <person name="Walter F."/>
            <person name="Albersmeier A."/>
            <person name="Kalinowski J."/>
            <person name="Ruckert C."/>
        </authorList>
    </citation>
    <scope>NUCLEOTIDE SEQUENCE [LARGE SCALE GENOMIC DNA]</scope>
    <source>
        <strain evidence="2 3">JCM 4255</strain>
    </source>
</reference>
<gene>
    <name evidence="2" type="primary">ampC</name>
    <name evidence="2" type="ORF">GCM10017668_06820</name>
</gene>
<dbReference type="KEGG" id="stui:GCM10017668_06820"/>
<dbReference type="GO" id="GO:0016787">
    <property type="term" value="F:hydrolase activity"/>
    <property type="evidence" value="ECO:0007669"/>
    <property type="project" value="UniProtKB-KW"/>
</dbReference>
<dbReference type="Pfam" id="PF00144">
    <property type="entry name" value="Beta-lactamase"/>
    <property type="match status" value="1"/>
</dbReference>
<dbReference type="AlphaFoldDB" id="A0A7G1N7I0"/>
<accession>A0A7G1N7I0</accession>
<dbReference type="InterPro" id="IPR050789">
    <property type="entry name" value="Diverse_Enzym_Activities"/>
</dbReference>
<dbReference type="PANTHER" id="PTHR43283">
    <property type="entry name" value="BETA-LACTAMASE-RELATED"/>
    <property type="match status" value="1"/>
</dbReference>
<dbReference type="Gene3D" id="3.40.710.10">
    <property type="entry name" value="DD-peptidase/beta-lactamase superfamily"/>
    <property type="match status" value="1"/>
</dbReference>
<name>A0A7G1N7I0_9ACTN</name>